<feature type="transmembrane region" description="Helical" evidence="2">
    <location>
        <begin position="245"/>
        <end position="264"/>
    </location>
</feature>
<feature type="region of interest" description="Disordered" evidence="1">
    <location>
        <begin position="1"/>
        <end position="20"/>
    </location>
</feature>
<reference evidence="3 4" key="1">
    <citation type="submission" date="2019-12" db="EMBL/GenBank/DDBJ databases">
        <title>Genomic-based taxomic classification of the family Erythrobacteraceae.</title>
        <authorList>
            <person name="Xu L."/>
        </authorList>
    </citation>
    <scope>NUCLEOTIDE SEQUENCE [LARGE SCALE GENOMIC DNA]</scope>
    <source>
        <strain evidence="3 4">S36</strain>
    </source>
</reference>
<accession>A0A6I4TR47</accession>
<evidence type="ECO:0008006" key="5">
    <source>
        <dbReference type="Google" id="ProtNLM"/>
    </source>
</evidence>
<feature type="transmembrane region" description="Helical" evidence="2">
    <location>
        <begin position="218"/>
        <end position="238"/>
    </location>
</feature>
<keyword evidence="2" id="KW-0812">Transmembrane</keyword>
<dbReference type="AlphaFoldDB" id="A0A6I4TR47"/>
<organism evidence="3 4">
    <name type="scientific">Croceibacterium xixiisoli</name>
    <dbReference type="NCBI Taxonomy" id="1476466"/>
    <lineage>
        <taxon>Bacteria</taxon>
        <taxon>Pseudomonadati</taxon>
        <taxon>Pseudomonadota</taxon>
        <taxon>Alphaproteobacteria</taxon>
        <taxon>Sphingomonadales</taxon>
        <taxon>Erythrobacteraceae</taxon>
        <taxon>Croceibacterium</taxon>
    </lineage>
</organism>
<feature type="transmembrane region" description="Helical" evidence="2">
    <location>
        <begin position="173"/>
        <end position="198"/>
    </location>
</feature>
<name>A0A6I4TR47_9SPHN</name>
<comment type="caution">
    <text evidence="3">The sequence shown here is derived from an EMBL/GenBank/DDBJ whole genome shotgun (WGS) entry which is preliminary data.</text>
</comment>
<feature type="transmembrane region" description="Helical" evidence="2">
    <location>
        <begin position="107"/>
        <end position="126"/>
    </location>
</feature>
<keyword evidence="2" id="KW-0472">Membrane</keyword>
<feature type="transmembrane region" description="Helical" evidence="2">
    <location>
        <begin position="146"/>
        <end position="166"/>
    </location>
</feature>
<keyword evidence="2" id="KW-1133">Transmembrane helix</keyword>
<dbReference type="EMBL" id="WTYJ01000001">
    <property type="protein sequence ID" value="MXO97591.1"/>
    <property type="molecule type" value="Genomic_DNA"/>
</dbReference>
<feature type="compositionally biased region" description="Polar residues" evidence="1">
    <location>
        <begin position="1"/>
        <end position="13"/>
    </location>
</feature>
<dbReference type="RefSeq" id="WP_161389316.1">
    <property type="nucleotide sequence ID" value="NZ_JBHSCP010000001.1"/>
</dbReference>
<keyword evidence="4" id="KW-1185">Reference proteome</keyword>
<evidence type="ECO:0000313" key="3">
    <source>
        <dbReference type="EMBL" id="MXO97591.1"/>
    </source>
</evidence>
<feature type="transmembrane region" description="Helical" evidence="2">
    <location>
        <begin position="336"/>
        <end position="357"/>
    </location>
</feature>
<protein>
    <recommendedName>
        <fullName evidence="5">Glycosyltransferase RgtA/B/C/D-like domain-containing protein</fullName>
    </recommendedName>
</protein>
<sequence>MIVTARSSTQPETATGRRPDAQAHGWALDWAQGWKIAALVAFAAWVLAIGARHEPWFDEAQAWLLARDSGLVELLAERVRYEGTPGLWHAILWIAIRCGLPYAQFQLLPAGFAIAGAAVVLWRAPFPGWMRLAVIFSYFFAYQYSVVARSYTVDLLLIPLAAAFFAQRSERPLRYALVIGLIANLNAHGFLAAAVLGLELAWHLYRADRLPFGRQGLTGWQALAIAVACGLFALACAWQPADNNYVRAGQAWIFRPLIEGLNYLRYAYVDRLALTSAPTTQLSAVEALAGLFVLAFCLIPLIVLVGRGPHRWLCVGVTGVLLLFSVTTYANYWHSGLLYLFSLFALWISWPASVAALRRHAMIGFAVIAALQIVQTARTGILDARHVYSPGRELALFLADYRASHPDARISAFGFKAFAAQPWQPGNAFDGIADQAYVDWSTRAAWEPFPNAHAWQSIMRETPDVIVAFAPAFDADNPEGRIDACQSGYVPIRSFAGTMVFRGFVVEDNSLVVLERRDAIACR</sequence>
<evidence type="ECO:0000256" key="2">
    <source>
        <dbReference type="SAM" id="Phobius"/>
    </source>
</evidence>
<dbReference type="Proteomes" id="UP000469430">
    <property type="component" value="Unassembled WGS sequence"/>
</dbReference>
<feature type="transmembrane region" description="Helical" evidence="2">
    <location>
        <begin position="284"/>
        <end position="305"/>
    </location>
</feature>
<proteinExistence type="predicted"/>
<gene>
    <name evidence="3" type="ORF">GRI97_01135</name>
</gene>
<evidence type="ECO:0000256" key="1">
    <source>
        <dbReference type="SAM" id="MobiDB-lite"/>
    </source>
</evidence>
<feature type="transmembrane region" description="Helical" evidence="2">
    <location>
        <begin position="312"/>
        <end position="330"/>
    </location>
</feature>
<evidence type="ECO:0000313" key="4">
    <source>
        <dbReference type="Proteomes" id="UP000469430"/>
    </source>
</evidence>
<dbReference type="OrthoDB" id="1815350at2"/>